<dbReference type="PANTHER" id="PTHR37695">
    <property type="entry name" value="RECOMBINATION INITIATION DEFECTS 3-RELATED"/>
    <property type="match status" value="1"/>
</dbReference>
<reference evidence="2" key="2">
    <citation type="submission" date="2023-06" db="EMBL/GenBank/DDBJ databases">
        <authorList>
            <person name="Ma L."/>
            <person name="Liu K.-W."/>
            <person name="Li Z."/>
            <person name="Hsiao Y.-Y."/>
            <person name="Qi Y."/>
            <person name="Fu T."/>
            <person name="Tang G."/>
            <person name="Zhang D."/>
            <person name="Sun W.-H."/>
            <person name="Liu D.-K."/>
            <person name="Li Y."/>
            <person name="Chen G.-Z."/>
            <person name="Liu X.-D."/>
            <person name="Liao X.-Y."/>
            <person name="Jiang Y.-T."/>
            <person name="Yu X."/>
            <person name="Hao Y."/>
            <person name="Huang J."/>
            <person name="Zhao X.-W."/>
            <person name="Ke S."/>
            <person name="Chen Y.-Y."/>
            <person name="Wu W.-L."/>
            <person name="Hsu J.-L."/>
            <person name="Lin Y.-F."/>
            <person name="Huang M.-D."/>
            <person name="Li C.-Y."/>
            <person name="Huang L."/>
            <person name="Wang Z.-W."/>
            <person name="Zhao X."/>
            <person name="Zhong W.-Y."/>
            <person name="Peng D.-H."/>
            <person name="Ahmad S."/>
            <person name="Lan S."/>
            <person name="Zhang J.-S."/>
            <person name="Tsai W.-C."/>
            <person name="Van De Peer Y."/>
            <person name="Liu Z.-J."/>
        </authorList>
    </citation>
    <scope>NUCLEOTIDE SEQUENCE</scope>
    <source>
        <strain evidence="2">CP</strain>
        <tissue evidence="2">Leaves</tissue>
    </source>
</reference>
<dbReference type="GO" id="GO:0005634">
    <property type="term" value="C:nucleus"/>
    <property type="evidence" value="ECO:0007669"/>
    <property type="project" value="TreeGrafter"/>
</dbReference>
<name>A0AAV9EKR3_ACOCL</name>
<feature type="compositionally biased region" description="Polar residues" evidence="1">
    <location>
        <begin position="35"/>
        <end position="54"/>
    </location>
</feature>
<dbReference type="AlphaFoldDB" id="A0AAV9EKR3"/>
<dbReference type="GO" id="GO:0042138">
    <property type="term" value="P:meiotic DNA double-strand break formation"/>
    <property type="evidence" value="ECO:0007669"/>
    <property type="project" value="TreeGrafter"/>
</dbReference>
<dbReference type="Proteomes" id="UP001180020">
    <property type="component" value="Unassembled WGS sequence"/>
</dbReference>
<feature type="compositionally biased region" description="Low complexity" evidence="1">
    <location>
        <begin position="66"/>
        <end position="89"/>
    </location>
</feature>
<sequence length="383" mass="42745">MELTRADEDPFLEFGEDIDISNDRVAWNNRRVPSMQSGVNTSVLGKNKTFSQGRPTAAESSVFGRSQPSQIHPQSQQSSSHGMSMSQLSQNSLEDVLANEQGFNSQDRGNSAKKVSCLAPITYPQESQLQVSRSSNNVIRKWNSNSVAESRCPVSEELERRIGLMETSVNRMGIILDSVESDVIQINKAVKEVSMESKFKAELNNIFTKELQVVVNSIKLPIDSQPAPTIQPPERKSCISTISNPTLEIADAAPKVLRSSFFLKMEPENRTSVRPKKVSFTATNHKSAVKHEVQFIEQEQAIQVIIDSDEEFDGAFSCLLDEKKPRKGVYLADDVEKETLRILRNARRKRKRDDIIILVDVGPPTGFLNGIAQEIQSIGTIRE</sequence>
<proteinExistence type="predicted"/>
<dbReference type="GO" id="GO:0009556">
    <property type="term" value="P:microsporogenesis"/>
    <property type="evidence" value="ECO:0007669"/>
    <property type="project" value="TreeGrafter"/>
</dbReference>
<dbReference type="PANTHER" id="PTHR37695:SF1">
    <property type="entry name" value="RECOMBINATION INITIATION DEFECTS 3-RELATED"/>
    <property type="match status" value="1"/>
</dbReference>
<dbReference type="InterPro" id="IPR034546">
    <property type="entry name" value="PAIR1"/>
</dbReference>
<dbReference type="GO" id="GO:0009553">
    <property type="term" value="P:embryo sac development"/>
    <property type="evidence" value="ECO:0007669"/>
    <property type="project" value="TreeGrafter"/>
</dbReference>
<reference evidence="2" key="1">
    <citation type="journal article" date="2023" name="Nat. Commun.">
        <title>Diploid and tetraploid genomes of Acorus and the evolution of monocots.</title>
        <authorList>
            <person name="Ma L."/>
            <person name="Liu K.W."/>
            <person name="Li Z."/>
            <person name="Hsiao Y.Y."/>
            <person name="Qi Y."/>
            <person name="Fu T."/>
            <person name="Tang G.D."/>
            <person name="Zhang D."/>
            <person name="Sun W.H."/>
            <person name="Liu D.K."/>
            <person name="Li Y."/>
            <person name="Chen G.Z."/>
            <person name="Liu X.D."/>
            <person name="Liao X.Y."/>
            <person name="Jiang Y.T."/>
            <person name="Yu X."/>
            <person name="Hao Y."/>
            <person name="Huang J."/>
            <person name="Zhao X.W."/>
            <person name="Ke S."/>
            <person name="Chen Y.Y."/>
            <person name="Wu W.L."/>
            <person name="Hsu J.L."/>
            <person name="Lin Y.F."/>
            <person name="Huang M.D."/>
            <person name="Li C.Y."/>
            <person name="Huang L."/>
            <person name="Wang Z.W."/>
            <person name="Zhao X."/>
            <person name="Zhong W.Y."/>
            <person name="Peng D.H."/>
            <person name="Ahmad S."/>
            <person name="Lan S."/>
            <person name="Zhang J.S."/>
            <person name="Tsai W.C."/>
            <person name="Van de Peer Y."/>
            <person name="Liu Z.J."/>
        </authorList>
    </citation>
    <scope>NUCLEOTIDE SEQUENCE</scope>
    <source>
        <strain evidence="2">CP</strain>
    </source>
</reference>
<gene>
    <name evidence="2" type="primary">PAIR1</name>
    <name evidence="2" type="ORF">QJS10_CPA06g00284</name>
</gene>
<evidence type="ECO:0000313" key="3">
    <source>
        <dbReference type="Proteomes" id="UP001180020"/>
    </source>
</evidence>
<accession>A0AAV9EKR3</accession>
<evidence type="ECO:0000256" key="1">
    <source>
        <dbReference type="SAM" id="MobiDB-lite"/>
    </source>
</evidence>
<keyword evidence="3" id="KW-1185">Reference proteome</keyword>
<dbReference type="GO" id="GO:0070192">
    <property type="term" value="P:chromosome organization involved in meiotic cell cycle"/>
    <property type="evidence" value="ECO:0007669"/>
    <property type="project" value="InterPro"/>
</dbReference>
<evidence type="ECO:0000313" key="2">
    <source>
        <dbReference type="EMBL" id="KAK1313524.1"/>
    </source>
</evidence>
<dbReference type="EMBL" id="JAUJYO010000006">
    <property type="protein sequence ID" value="KAK1313524.1"/>
    <property type="molecule type" value="Genomic_DNA"/>
</dbReference>
<feature type="region of interest" description="Disordered" evidence="1">
    <location>
        <begin position="35"/>
        <end position="89"/>
    </location>
</feature>
<comment type="caution">
    <text evidence="2">The sequence shown here is derived from an EMBL/GenBank/DDBJ whole genome shotgun (WGS) entry which is preliminary data.</text>
</comment>
<organism evidence="2 3">
    <name type="scientific">Acorus calamus</name>
    <name type="common">Sweet flag</name>
    <dbReference type="NCBI Taxonomy" id="4465"/>
    <lineage>
        <taxon>Eukaryota</taxon>
        <taxon>Viridiplantae</taxon>
        <taxon>Streptophyta</taxon>
        <taxon>Embryophyta</taxon>
        <taxon>Tracheophyta</taxon>
        <taxon>Spermatophyta</taxon>
        <taxon>Magnoliopsida</taxon>
        <taxon>Liliopsida</taxon>
        <taxon>Acoraceae</taxon>
        <taxon>Acorus</taxon>
    </lineage>
</organism>
<protein>
    <submittedName>
        <fullName evidence="2">Protein PAIR1</fullName>
    </submittedName>
</protein>